<evidence type="ECO:0000256" key="1">
    <source>
        <dbReference type="SAM" id="SignalP"/>
    </source>
</evidence>
<reference evidence="2" key="1">
    <citation type="submission" date="2020-11" db="EMBL/GenBank/DDBJ databases">
        <title>Nocardia NEAU-351.nov., a novel actinomycete isolated from the cow dung.</title>
        <authorList>
            <person name="Zhang X."/>
        </authorList>
    </citation>
    <scope>NUCLEOTIDE SEQUENCE</scope>
    <source>
        <strain evidence="2">NEAU-351</strain>
    </source>
</reference>
<evidence type="ECO:0000313" key="2">
    <source>
        <dbReference type="EMBL" id="MBH0778127.1"/>
    </source>
</evidence>
<protein>
    <recommendedName>
        <fullName evidence="4">Secreted protein</fullName>
    </recommendedName>
</protein>
<accession>A0A931IDI2</accession>
<proteinExistence type="predicted"/>
<dbReference type="EMBL" id="JADMLG010000007">
    <property type="protein sequence ID" value="MBH0778127.1"/>
    <property type="molecule type" value="Genomic_DNA"/>
</dbReference>
<sequence>MTALLALLILAASAYAIRRFAPRSETDFRLHRIHPRDHSDYDYQRRYSDLSAVHARYEPAESAGKPAARTLRNPLASLPESNIGAAKASFG</sequence>
<dbReference type="Proteomes" id="UP000655751">
    <property type="component" value="Unassembled WGS sequence"/>
</dbReference>
<name>A0A931IDI2_9NOCA</name>
<keyword evidence="3" id="KW-1185">Reference proteome</keyword>
<evidence type="ECO:0008006" key="4">
    <source>
        <dbReference type="Google" id="ProtNLM"/>
    </source>
</evidence>
<keyword evidence="1" id="KW-0732">Signal</keyword>
<feature type="signal peptide" evidence="1">
    <location>
        <begin position="1"/>
        <end position="16"/>
    </location>
</feature>
<organism evidence="2 3">
    <name type="scientific">Nocardia bovistercoris</name>
    <dbReference type="NCBI Taxonomy" id="2785916"/>
    <lineage>
        <taxon>Bacteria</taxon>
        <taxon>Bacillati</taxon>
        <taxon>Actinomycetota</taxon>
        <taxon>Actinomycetes</taxon>
        <taxon>Mycobacteriales</taxon>
        <taxon>Nocardiaceae</taxon>
        <taxon>Nocardia</taxon>
    </lineage>
</organism>
<evidence type="ECO:0000313" key="3">
    <source>
        <dbReference type="Proteomes" id="UP000655751"/>
    </source>
</evidence>
<feature type="chain" id="PRO_5038962855" description="Secreted protein" evidence="1">
    <location>
        <begin position="17"/>
        <end position="91"/>
    </location>
</feature>
<comment type="caution">
    <text evidence="2">The sequence shown here is derived from an EMBL/GenBank/DDBJ whole genome shotgun (WGS) entry which is preliminary data.</text>
</comment>
<dbReference type="AlphaFoldDB" id="A0A931IDI2"/>
<gene>
    <name evidence="2" type="ORF">IT779_17750</name>
</gene>
<dbReference type="RefSeq" id="WP_196150458.1">
    <property type="nucleotide sequence ID" value="NZ_JADMLG010000007.1"/>
</dbReference>